<keyword evidence="1" id="KW-0472">Membrane</keyword>
<name>A0ABP8XU06_9PSEU</name>
<dbReference type="EMBL" id="BAABIC010000036">
    <property type="protein sequence ID" value="GAA4713075.1"/>
    <property type="molecule type" value="Genomic_DNA"/>
</dbReference>
<evidence type="ECO:0000313" key="2">
    <source>
        <dbReference type="EMBL" id="GAA4713075.1"/>
    </source>
</evidence>
<feature type="transmembrane region" description="Helical" evidence="1">
    <location>
        <begin position="20"/>
        <end position="39"/>
    </location>
</feature>
<reference evidence="3" key="1">
    <citation type="journal article" date="2019" name="Int. J. Syst. Evol. Microbiol.">
        <title>The Global Catalogue of Microorganisms (GCM) 10K type strain sequencing project: providing services to taxonomists for standard genome sequencing and annotation.</title>
        <authorList>
            <consortium name="The Broad Institute Genomics Platform"/>
            <consortium name="The Broad Institute Genome Sequencing Center for Infectious Disease"/>
            <person name="Wu L."/>
            <person name="Ma J."/>
        </authorList>
    </citation>
    <scope>NUCLEOTIDE SEQUENCE [LARGE SCALE GENOMIC DNA]</scope>
    <source>
        <strain evidence="3">JCM 18055</strain>
    </source>
</reference>
<evidence type="ECO:0000313" key="3">
    <source>
        <dbReference type="Proteomes" id="UP001500325"/>
    </source>
</evidence>
<evidence type="ECO:0000256" key="1">
    <source>
        <dbReference type="SAM" id="Phobius"/>
    </source>
</evidence>
<accession>A0ABP8XU06</accession>
<keyword evidence="1" id="KW-0812">Transmembrane</keyword>
<sequence length="50" mass="5203">MLWYDVPYVGGLRDRLVGPAGLAVAGGLVLLAVALALLVPKHRTTYPTAG</sequence>
<protein>
    <submittedName>
        <fullName evidence="2">Uncharacterized protein</fullName>
    </submittedName>
</protein>
<organism evidence="2 3">
    <name type="scientific">Pseudonocardia yuanmonensis</name>
    <dbReference type="NCBI Taxonomy" id="1095914"/>
    <lineage>
        <taxon>Bacteria</taxon>
        <taxon>Bacillati</taxon>
        <taxon>Actinomycetota</taxon>
        <taxon>Actinomycetes</taxon>
        <taxon>Pseudonocardiales</taxon>
        <taxon>Pseudonocardiaceae</taxon>
        <taxon>Pseudonocardia</taxon>
    </lineage>
</organism>
<comment type="caution">
    <text evidence="2">The sequence shown here is derived from an EMBL/GenBank/DDBJ whole genome shotgun (WGS) entry which is preliminary data.</text>
</comment>
<keyword evidence="1" id="KW-1133">Transmembrane helix</keyword>
<dbReference type="RefSeq" id="WP_345384644.1">
    <property type="nucleotide sequence ID" value="NZ_BAABIC010000036.1"/>
</dbReference>
<keyword evidence="3" id="KW-1185">Reference proteome</keyword>
<dbReference type="Proteomes" id="UP001500325">
    <property type="component" value="Unassembled WGS sequence"/>
</dbReference>
<proteinExistence type="predicted"/>
<gene>
    <name evidence="2" type="ORF">GCM10023215_64950</name>
</gene>